<comment type="subcellular location">
    <subcellularLocation>
        <location evidence="1">Cell inner membrane</location>
        <topology evidence="1">Multi-pass membrane protein</topology>
    </subcellularLocation>
</comment>
<feature type="transmembrane region" description="Helical" evidence="6">
    <location>
        <begin position="351"/>
        <end position="373"/>
    </location>
</feature>
<dbReference type="AlphaFoldDB" id="A0A220VF92"/>
<feature type="transmembrane region" description="Helical" evidence="6">
    <location>
        <begin position="93"/>
        <end position="113"/>
    </location>
</feature>
<dbReference type="PANTHER" id="PTHR43702">
    <property type="entry name" value="L-FUCOSE-PROTON SYMPORTER"/>
    <property type="match status" value="1"/>
</dbReference>
<evidence type="ECO:0000256" key="6">
    <source>
        <dbReference type="SAM" id="Phobius"/>
    </source>
</evidence>
<dbReference type="SUPFAM" id="SSF103473">
    <property type="entry name" value="MFS general substrate transporter"/>
    <property type="match status" value="1"/>
</dbReference>
<feature type="transmembrane region" description="Helical" evidence="6">
    <location>
        <begin position="119"/>
        <end position="137"/>
    </location>
</feature>
<name>A0A220VF92_9GAMM</name>
<feature type="transmembrane region" description="Helical" evidence="6">
    <location>
        <begin position="213"/>
        <end position="230"/>
    </location>
</feature>
<evidence type="ECO:0000313" key="7">
    <source>
        <dbReference type="EMBL" id="ASK78971.1"/>
    </source>
</evidence>
<reference evidence="7 8" key="1">
    <citation type="journal article" date="2016" name="Int. J. Syst. Evol. Microbiol.">
        <title>Paraphotobacterium marinum gen. nov., sp. nov., a member of the family Vibrionaceae, isolated from surface seawater.</title>
        <authorList>
            <person name="Huang Z."/>
            <person name="Dong C."/>
            <person name="Shao Z."/>
        </authorList>
    </citation>
    <scope>NUCLEOTIDE SEQUENCE [LARGE SCALE GENOMIC DNA]</scope>
    <source>
        <strain evidence="7 8">NSCS20N07D</strain>
    </source>
</reference>
<keyword evidence="4 6" id="KW-1133">Transmembrane helix</keyword>
<dbReference type="InterPro" id="IPR036259">
    <property type="entry name" value="MFS_trans_sf"/>
</dbReference>
<dbReference type="Proteomes" id="UP000242175">
    <property type="component" value="Chromosome small"/>
</dbReference>
<feature type="transmembrane region" description="Helical" evidence="6">
    <location>
        <begin position="295"/>
        <end position="315"/>
    </location>
</feature>
<feature type="transmembrane region" description="Helical" evidence="6">
    <location>
        <begin position="158"/>
        <end position="179"/>
    </location>
</feature>
<feature type="transmembrane region" description="Helical" evidence="6">
    <location>
        <begin position="263"/>
        <end position="283"/>
    </location>
</feature>
<evidence type="ECO:0000256" key="3">
    <source>
        <dbReference type="ARBA" id="ARBA00022692"/>
    </source>
</evidence>
<sequence>MQTSTVNDSSHLDLENTIIKKKVTHPTAYAVLCSLFFLWGLPNILQGIIMPQFQIGFQLSNLQTGILDFSFYIGYFFAPIMAGILANKYGFKATILMGLTSIIIGSFSCANSAIHFEFIFFLIGLFIIAFGCGFLETSANPLSTLMGHKDYASFRINFAQIFNMAASVLTAFFGAQLVLGKVAYKTQEQLSSMSVNDISKYHHSLVSSATTPYLFLASILVLIFIVTLITKYPSAKDMGDAGRKSDGYLKTIKRLKTVKHFKWSLLAMFLFCCAQAGLWGFAIRYTMLHLNINPAQASIFYTYILIASLCGRIFASIMLRNFASHTFLGIMALLAMFSAIIASFVSGSLGVYALIAASFFMACMYPTIFSLGINKLGKDTKIASSFIVMMIIGCAVSPPIMGFIADHMKNFSVIELIPALCYLYIAFFAFKKAVSK</sequence>
<dbReference type="RefSeq" id="WP_089073879.1">
    <property type="nucleotide sequence ID" value="NZ_CBCSAM010000006.1"/>
</dbReference>
<accession>A0A220VF92</accession>
<keyword evidence="2" id="KW-1003">Cell membrane</keyword>
<dbReference type="Pfam" id="PF07690">
    <property type="entry name" value="MFS_1"/>
    <property type="match status" value="1"/>
</dbReference>
<keyword evidence="5 6" id="KW-0472">Membrane</keyword>
<evidence type="ECO:0000256" key="2">
    <source>
        <dbReference type="ARBA" id="ARBA00022475"/>
    </source>
</evidence>
<dbReference type="Gene3D" id="1.20.1250.20">
    <property type="entry name" value="MFS general substrate transporter like domains"/>
    <property type="match status" value="2"/>
</dbReference>
<dbReference type="PANTHER" id="PTHR43702:SF11">
    <property type="entry name" value="L-FUCOSE-PROTON SYMPORTER"/>
    <property type="match status" value="1"/>
</dbReference>
<protein>
    <submittedName>
        <fullName evidence="7">L-fucose:H+ symporter permease</fullName>
    </submittedName>
</protein>
<dbReference type="EMBL" id="CP022356">
    <property type="protein sequence ID" value="ASK78971.1"/>
    <property type="molecule type" value="Genomic_DNA"/>
</dbReference>
<feature type="transmembrane region" description="Helical" evidence="6">
    <location>
        <begin position="69"/>
        <end position="86"/>
    </location>
</feature>
<dbReference type="OrthoDB" id="9795150at2"/>
<dbReference type="NCBIfam" id="TIGR00885">
    <property type="entry name" value="fucP"/>
    <property type="match status" value="1"/>
</dbReference>
<feature type="transmembrane region" description="Helical" evidence="6">
    <location>
        <begin position="385"/>
        <end position="405"/>
    </location>
</feature>
<evidence type="ECO:0000256" key="4">
    <source>
        <dbReference type="ARBA" id="ARBA00022989"/>
    </source>
</evidence>
<evidence type="ECO:0000256" key="5">
    <source>
        <dbReference type="ARBA" id="ARBA00023136"/>
    </source>
</evidence>
<dbReference type="KEGG" id="pmai:CF386_07845"/>
<evidence type="ECO:0000256" key="1">
    <source>
        <dbReference type="ARBA" id="ARBA00004429"/>
    </source>
</evidence>
<feature type="transmembrane region" description="Helical" evidence="6">
    <location>
        <begin position="411"/>
        <end position="430"/>
    </location>
</feature>
<evidence type="ECO:0000313" key="8">
    <source>
        <dbReference type="Proteomes" id="UP000242175"/>
    </source>
</evidence>
<keyword evidence="8" id="KW-1185">Reference proteome</keyword>
<proteinExistence type="predicted"/>
<gene>
    <name evidence="7" type="primary">fucP</name>
    <name evidence="7" type="ORF">CF386_07845</name>
</gene>
<dbReference type="InterPro" id="IPR050375">
    <property type="entry name" value="MFS_TsgA-like"/>
</dbReference>
<dbReference type="InterPro" id="IPR011701">
    <property type="entry name" value="MFS"/>
</dbReference>
<feature type="transmembrane region" description="Helical" evidence="6">
    <location>
        <begin position="28"/>
        <end position="49"/>
    </location>
</feature>
<feature type="transmembrane region" description="Helical" evidence="6">
    <location>
        <begin position="327"/>
        <end position="345"/>
    </location>
</feature>
<dbReference type="GO" id="GO:0015535">
    <property type="term" value="F:fucose:proton symporter activity"/>
    <property type="evidence" value="ECO:0007669"/>
    <property type="project" value="InterPro"/>
</dbReference>
<organism evidence="7 8">
    <name type="scientific">Paraphotobacterium marinum</name>
    <dbReference type="NCBI Taxonomy" id="1755811"/>
    <lineage>
        <taxon>Bacteria</taxon>
        <taxon>Pseudomonadati</taxon>
        <taxon>Pseudomonadota</taxon>
        <taxon>Gammaproteobacteria</taxon>
        <taxon>Vibrionales</taxon>
        <taxon>Vibrionaceae</taxon>
        <taxon>Paraphotobacterium</taxon>
    </lineage>
</organism>
<dbReference type="InterPro" id="IPR005275">
    <property type="entry name" value="Lfuc_symporter_FucP"/>
</dbReference>
<dbReference type="GO" id="GO:0005886">
    <property type="term" value="C:plasma membrane"/>
    <property type="evidence" value="ECO:0007669"/>
    <property type="project" value="UniProtKB-SubCell"/>
</dbReference>
<keyword evidence="3 6" id="KW-0812">Transmembrane</keyword>